<dbReference type="STRING" id="1297742.A176_006461"/>
<dbReference type="Gene3D" id="3.40.50.300">
    <property type="entry name" value="P-loop containing nucleotide triphosphate hydrolases"/>
    <property type="match status" value="2"/>
</dbReference>
<dbReference type="EMBL" id="CP012109">
    <property type="protein sequence ID" value="AKQ69549.1"/>
    <property type="molecule type" value="Genomic_DNA"/>
</dbReference>
<dbReference type="KEGG" id="mym:A176_006461"/>
<sequence length="399" mass="43549">MIEKVQFRNFKAYRSLDLELEPFTVLVGPNASGKTTLLEGLHLLSVVASNLLTGGWSYWPGPLFQSHGSRASVEIEAVGKWTGIDGSVTAYSPLEPVQKEELILPFWLRGKVGRDGFRVQGSQRGAPHALPFSLAPNSGGLQSDVDYSQLVLLREALSATAILRFVPSLLAAPSYSDEVVPSLASDGRGLSSVLANLKLSQDEVFTEIEVALKEIVPSVRRIRIERAAVEQTAVRTISLDDKRHEVPEKRTLWGNQVVFDMKGAKGVAPDSAGEGTLMVLGLLTALMGPSKPRLVLLDDIELSLHPAAQSRLIAALRAIQKRDLGVQIIATSHSPFILNDLDPKEVRMTFLAENGFARCEKLTAHPEFEKWKGLMAPGEFWSSVGEDWIGRLGEATPNE</sequence>
<dbReference type="OrthoDB" id="9816506at2"/>
<dbReference type="PATRIC" id="fig|1297742.4.peg.6550"/>
<dbReference type="eggNOG" id="COG4637">
    <property type="taxonomic scope" value="Bacteria"/>
</dbReference>
<organism evidence="3 4">
    <name type="scientific">Pseudomyxococcus hansupus</name>
    <dbReference type="NCBI Taxonomy" id="1297742"/>
    <lineage>
        <taxon>Bacteria</taxon>
        <taxon>Pseudomonadati</taxon>
        <taxon>Myxococcota</taxon>
        <taxon>Myxococcia</taxon>
        <taxon>Myxococcales</taxon>
        <taxon>Cystobacterineae</taxon>
        <taxon>Myxococcaceae</taxon>
        <taxon>Pseudomyxococcus</taxon>
    </lineage>
</organism>
<evidence type="ECO:0000313" key="3">
    <source>
        <dbReference type="EMBL" id="AKQ69549.1"/>
    </source>
</evidence>
<dbReference type="InterPro" id="IPR051396">
    <property type="entry name" value="Bact_Antivir_Def_Nuclease"/>
</dbReference>
<keyword evidence="4" id="KW-1185">Reference proteome</keyword>
<dbReference type="AlphaFoldDB" id="A0A0H4X315"/>
<gene>
    <name evidence="3" type="ORF">A176_006461</name>
</gene>
<protein>
    <recommendedName>
        <fullName evidence="5">ATPase AAA-type core domain-containing protein</fullName>
    </recommendedName>
</protein>
<dbReference type="Pfam" id="PF13175">
    <property type="entry name" value="AAA_15"/>
    <property type="match status" value="1"/>
</dbReference>
<reference evidence="3 4" key="1">
    <citation type="journal article" date="2016" name="PLoS ONE">
        <title>Complete Genome Sequence and Comparative Genomics of a Novel Myxobacterium Myxococcus hansupus.</title>
        <authorList>
            <person name="Sharma G."/>
            <person name="Narwani T."/>
            <person name="Subramanian S."/>
        </authorList>
    </citation>
    <scope>NUCLEOTIDE SEQUENCE [LARGE SCALE GENOMIC DNA]</scope>
    <source>
        <strain evidence="4">mixupus</strain>
    </source>
</reference>
<dbReference type="RefSeq" id="WP_082282863.1">
    <property type="nucleotide sequence ID" value="NZ_CP012109.1"/>
</dbReference>
<evidence type="ECO:0008006" key="5">
    <source>
        <dbReference type="Google" id="ProtNLM"/>
    </source>
</evidence>
<proteinExistence type="predicted"/>
<evidence type="ECO:0000259" key="2">
    <source>
        <dbReference type="Pfam" id="PF13304"/>
    </source>
</evidence>
<dbReference type="Proteomes" id="UP000009026">
    <property type="component" value="Chromosome"/>
</dbReference>
<dbReference type="InterPro" id="IPR003959">
    <property type="entry name" value="ATPase_AAA_core"/>
</dbReference>
<dbReference type="Pfam" id="PF13304">
    <property type="entry name" value="AAA_21"/>
    <property type="match status" value="1"/>
</dbReference>
<dbReference type="PANTHER" id="PTHR43581">
    <property type="entry name" value="ATP/GTP PHOSPHATASE"/>
    <property type="match status" value="1"/>
</dbReference>
<dbReference type="InterPro" id="IPR014555">
    <property type="entry name" value="RecF-like"/>
</dbReference>
<dbReference type="PANTHER" id="PTHR43581:SF2">
    <property type="entry name" value="EXCINUCLEASE ATPASE SUBUNIT"/>
    <property type="match status" value="1"/>
</dbReference>
<dbReference type="SUPFAM" id="SSF52540">
    <property type="entry name" value="P-loop containing nucleoside triphosphate hydrolases"/>
    <property type="match status" value="1"/>
</dbReference>
<dbReference type="InterPro" id="IPR041685">
    <property type="entry name" value="AAA_GajA/Old/RecF-like"/>
</dbReference>
<evidence type="ECO:0000259" key="1">
    <source>
        <dbReference type="Pfam" id="PF13175"/>
    </source>
</evidence>
<name>A0A0H4X315_9BACT</name>
<dbReference type="CDD" id="cd00267">
    <property type="entry name" value="ABC_ATPase"/>
    <property type="match status" value="1"/>
</dbReference>
<evidence type="ECO:0000313" key="4">
    <source>
        <dbReference type="Proteomes" id="UP000009026"/>
    </source>
</evidence>
<accession>A0A0H4X315</accession>
<dbReference type="GO" id="GO:0005524">
    <property type="term" value="F:ATP binding"/>
    <property type="evidence" value="ECO:0007669"/>
    <property type="project" value="InterPro"/>
</dbReference>
<feature type="domain" description="ATPase AAA-type core" evidence="2">
    <location>
        <begin position="203"/>
        <end position="339"/>
    </location>
</feature>
<feature type="domain" description="Endonuclease GajA/Old nuclease/RecF-like AAA" evidence="1">
    <location>
        <begin position="1"/>
        <end position="44"/>
    </location>
</feature>
<dbReference type="InterPro" id="IPR027417">
    <property type="entry name" value="P-loop_NTPase"/>
</dbReference>
<dbReference type="PIRSF" id="PIRSF029347">
    <property type="entry name" value="RecF"/>
    <property type="match status" value="1"/>
</dbReference>
<dbReference type="GO" id="GO:0016887">
    <property type="term" value="F:ATP hydrolysis activity"/>
    <property type="evidence" value="ECO:0007669"/>
    <property type="project" value="InterPro"/>
</dbReference>